<evidence type="ECO:0000313" key="1">
    <source>
        <dbReference type="EMBL" id="SFA38076.1"/>
    </source>
</evidence>
<dbReference type="AlphaFoldDB" id="A0A1I0SH56"/>
<accession>A0A1I0SH56</accession>
<keyword evidence="2" id="KW-1185">Reference proteome</keyword>
<dbReference type="Proteomes" id="UP000198836">
    <property type="component" value="Unassembled WGS sequence"/>
</dbReference>
<organism evidence="1 2">
    <name type="scientific">Pedobacter suwonensis</name>
    <dbReference type="NCBI Taxonomy" id="332999"/>
    <lineage>
        <taxon>Bacteria</taxon>
        <taxon>Pseudomonadati</taxon>
        <taxon>Bacteroidota</taxon>
        <taxon>Sphingobacteriia</taxon>
        <taxon>Sphingobacteriales</taxon>
        <taxon>Sphingobacteriaceae</taxon>
        <taxon>Pedobacter</taxon>
    </lineage>
</organism>
<gene>
    <name evidence="1" type="ORF">SAMN04488511_101110</name>
</gene>
<sequence>MPGLFYLSLFLKKMKIKKSEPNHTTYIYQNLSINLIYLI</sequence>
<proteinExistence type="predicted"/>
<name>A0A1I0SH56_9SPHI</name>
<evidence type="ECO:0000313" key="2">
    <source>
        <dbReference type="Proteomes" id="UP000198836"/>
    </source>
</evidence>
<dbReference type="EMBL" id="FOJM01000001">
    <property type="protein sequence ID" value="SFA38076.1"/>
    <property type="molecule type" value="Genomic_DNA"/>
</dbReference>
<protein>
    <submittedName>
        <fullName evidence="1">Uncharacterized protein</fullName>
    </submittedName>
</protein>
<reference evidence="2" key="1">
    <citation type="submission" date="2016-10" db="EMBL/GenBank/DDBJ databases">
        <authorList>
            <person name="Varghese N."/>
            <person name="Submissions S."/>
        </authorList>
    </citation>
    <scope>NUCLEOTIDE SEQUENCE [LARGE SCALE GENOMIC DNA]</scope>
    <source>
        <strain evidence="2">DSM 18130</strain>
    </source>
</reference>